<sequence length="143" mass="15717">MTPNSKQFLSTLFLSLSILFNFPAPTTPQECPYPCYPPPTGAGNNPQTPLSTALTPPSQTGYYYPPPAAFVNPPPSGYFPYSPPSTFGISPPPPEPVVPWFPYYYRKPPFQSVDQSSSNAVRRSAIVIVVTHFLCFLIFPSVL</sequence>
<gene>
    <name evidence="3" type="ORF">RHSIM_Rhsim09G0067000</name>
</gene>
<evidence type="ECO:0000313" key="3">
    <source>
        <dbReference type="EMBL" id="KAF7132713.1"/>
    </source>
</evidence>
<organism evidence="3 4">
    <name type="scientific">Rhododendron simsii</name>
    <name type="common">Sims's rhododendron</name>
    <dbReference type="NCBI Taxonomy" id="118357"/>
    <lineage>
        <taxon>Eukaryota</taxon>
        <taxon>Viridiplantae</taxon>
        <taxon>Streptophyta</taxon>
        <taxon>Embryophyta</taxon>
        <taxon>Tracheophyta</taxon>
        <taxon>Spermatophyta</taxon>
        <taxon>Magnoliopsida</taxon>
        <taxon>eudicotyledons</taxon>
        <taxon>Gunneridae</taxon>
        <taxon>Pentapetalae</taxon>
        <taxon>asterids</taxon>
        <taxon>Ericales</taxon>
        <taxon>Ericaceae</taxon>
        <taxon>Ericoideae</taxon>
        <taxon>Rhodoreae</taxon>
        <taxon>Rhododendron</taxon>
    </lineage>
</organism>
<dbReference type="OrthoDB" id="1738270at2759"/>
<keyword evidence="1" id="KW-1133">Transmembrane helix</keyword>
<feature type="transmembrane region" description="Helical" evidence="1">
    <location>
        <begin position="124"/>
        <end position="142"/>
    </location>
</feature>
<evidence type="ECO:0000313" key="4">
    <source>
        <dbReference type="Proteomes" id="UP000626092"/>
    </source>
</evidence>
<dbReference type="EMBL" id="WJXA01000009">
    <property type="protein sequence ID" value="KAF7132713.1"/>
    <property type="molecule type" value="Genomic_DNA"/>
</dbReference>
<evidence type="ECO:0000256" key="2">
    <source>
        <dbReference type="SAM" id="SignalP"/>
    </source>
</evidence>
<feature type="signal peptide" evidence="2">
    <location>
        <begin position="1"/>
        <end position="28"/>
    </location>
</feature>
<dbReference type="Proteomes" id="UP000626092">
    <property type="component" value="Unassembled WGS sequence"/>
</dbReference>
<keyword evidence="1" id="KW-0472">Membrane</keyword>
<reference evidence="3" key="1">
    <citation type="submission" date="2019-11" db="EMBL/GenBank/DDBJ databases">
        <authorList>
            <person name="Liu Y."/>
            <person name="Hou J."/>
            <person name="Li T.-Q."/>
            <person name="Guan C.-H."/>
            <person name="Wu X."/>
            <person name="Wu H.-Z."/>
            <person name="Ling F."/>
            <person name="Zhang R."/>
            <person name="Shi X.-G."/>
            <person name="Ren J.-P."/>
            <person name="Chen E.-F."/>
            <person name="Sun J.-M."/>
        </authorList>
    </citation>
    <scope>NUCLEOTIDE SEQUENCE</scope>
    <source>
        <strain evidence="3">Adult_tree_wgs_1</strain>
        <tissue evidence="3">Leaves</tissue>
    </source>
</reference>
<keyword evidence="4" id="KW-1185">Reference proteome</keyword>
<dbReference type="PANTHER" id="PTHR37702:SF1">
    <property type="entry name" value="HYDROXYPROLINE-RICH GLYCOPROTEIN FAMILY PROTEIN"/>
    <property type="match status" value="1"/>
</dbReference>
<dbReference type="AlphaFoldDB" id="A0A834GKH3"/>
<protein>
    <submittedName>
        <fullName evidence="3">Uncharacterized protein</fullName>
    </submittedName>
</protein>
<dbReference type="PANTHER" id="PTHR37702">
    <property type="entry name" value="PROLINE-RICH FAMILY PROTEIN"/>
    <property type="match status" value="1"/>
</dbReference>
<name>A0A834GKH3_RHOSS</name>
<comment type="caution">
    <text evidence="3">The sequence shown here is derived from an EMBL/GenBank/DDBJ whole genome shotgun (WGS) entry which is preliminary data.</text>
</comment>
<keyword evidence="2" id="KW-0732">Signal</keyword>
<accession>A0A834GKH3</accession>
<keyword evidence="1" id="KW-0812">Transmembrane</keyword>
<feature type="chain" id="PRO_5032397475" evidence="2">
    <location>
        <begin position="29"/>
        <end position="143"/>
    </location>
</feature>
<evidence type="ECO:0000256" key="1">
    <source>
        <dbReference type="SAM" id="Phobius"/>
    </source>
</evidence>
<proteinExistence type="predicted"/>